<feature type="domain" description="Dimethylamine monooxygenase subunit DmmA-like C-terminal" evidence="1">
    <location>
        <begin position="101"/>
        <end position="146"/>
    </location>
</feature>
<evidence type="ECO:0000259" key="1">
    <source>
        <dbReference type="Pfam" id="PF22289"/>
    </source>
</evidence>
<evidence type="ECO:0000313" key="3">
    <source>
        <dbReference type="Proteomes" id="UP000247892"/>
    </source>
</evidence>
<dbReference type="Pfam" id="PF22289">
    <property type="entry name" value="DmmA-like_C"/>
    <property type="match status" value="1"/>
</dbReference>
<proteinExistence type="predicted"/>
<dbReference type="InterPro" id="IPR048037">
    <property type="entry name" value="DmmA-like_C"/>
</dbReference>
<gene>
    <name evidence="2" type="ORF">BA062_11860</name>
</gene>
<name>A0A318LUU1_9PSEU</name>
<dbReference type="AlphaFoldDB" id="A0A318LUU1"/>
<organism evidence="2 3">
    <name type="scientific">Prauserella flavalba</name>
    <dbReference type="NCBI Taxonomy" id="1477506"/>
    <lineage>
        <taxon>Bacteria</taxon>
        <taxon>Bacillati</taxon>
        <taxon>Actinomycetota</taxon>
        <taxon>Actinomycetes</taxon>
        <taxon>Pseudonocardiales</taxon>
        <taxon>Pseudonocardiaceae</taxon>
        <taxon>Prauserella</taxon>
    </lineage>
</organism>
<reference evidence="2 3" key="1">
    <citation type="submission" date="2016-07" db="EMBL/GenBank/DDBJ databases">
        <title>Draft genome sequence of Prauserella sp. YIM 121212, isolated from alkaline soil.</title>
        <authorList>
            <person name="Ruckert C."/>
            <person name="Albersmeier A."/>
            <person name="Jiang C.-L."/>
            <person name="Jiang Y."/>
            <person name="Kalinowski J."/>
            <person name="Schneider O."/>
            <person name="Winkler A."/>
            <person name="Zotchev S.B."/>
        </authorList>
    </citation>
    <scope>NUCLEOTIDE SEQUENCE [LARGE SCALE GENOMIC DNA]</scope>
    <source>
        <strain evidence="2 3">YIM 121212</strain>
    </source>
</reference>
<protein>
    <recommendedName>
        <fullName evidence="1">Dimethylamine monooxygenase subunit DmmA-like C-terminal domain-containing protein</fullName>
    </recommendedName>
</protein>
<accession>A0A318LUU1</accession>
<dbReference type="Proteomes" id="UP000247892">
    <property type="component" value="Unassembled WGS sequence"/>
</dbReference>
<sequence>MDHAGTSFAVMSFSAEGRAVARRWAAALTATGAPVWAWHGDGATERALAELRDRLDGATVGWRLMLAGPEADVLRARSLAVERDAIDAEIRVHVCGTGRKRVWCAHCGGTTETECEAGQAVACANCGRGLLVHDHVSRRHAAYLGVLADPET</sequence>
<dbReference type="EMBL" id="MASU01000005">
    <property type="protein sequence ID" value="PXY36128.1"/>
    <property type="molecule type" value="Genomic_DNA"/>
</dbReference>
<keyword evidence="3" id="KW-1185">Reference proteome</keyword>
<dbReference type="NCBIfam" id="NF041259">
    <property type="entry name" value="mono_DmmA_fam"/>
    <property type="match status" value="1"/>
</dbReference>
<comment type="caution">
    <text evidence="2">The sequence shown here is derived from an EMBL/GenBank/DDBJ whole genome shotgun (WGS) entry which is preliminary data.</text>
</comment>
<evidence type="ECO:0000313" key="2">
    <source>
        <dbReference type="EMBL" id="PXY36128.1"/>
    </source>
</evidence>